<feature type="transmembrane region" description="Helical" evidence="7">
    <location>
        <begin position="294"/>
        <end position="317"/>
    </location>
</feature>
<evidence type="ECO:0000256" key="4">
    <source>
        <dbReference type="ARBA" id="ARBA00022692"/>
    </source>
</evidence>
<feature type="transmembrane region" description="Helical" evidence="7">
    <location>
        <begin position="323"/>
        <end position="343"/>
    </location>
</feature>
<evidence type="ECO:0000256" key="3">
    <source>
        <dbReference type="ARBA" id="ARBA00022475"/>
    </source>
</evidence>
<dbReference type="PANTHER" id="PTHR30250">
    <property type="entry name" value="PST FAMILY PREDICTED COLANIC ACID TRANSPORTER"/>
    <property type="match status" value="1"/>
</dbReference>
<dbReference type="RefSeq" id="WP_008565916.1">
    <property type="nucleotide sequence ID" value="NZ_JH594506.1"/>
</dbReference>
<reference evidence="8 9" key="1">
    <citation type="submission" date="2011-12" db="EMBL/GenBank/DDBJ databases">
        <title>The Genome Sequence of Prevotella maculosa OT 289.</title>
        <authorList>
            <consortium name="The Broad Institute Genome Sequencing Platform"/>
            <person name="Earl A."/>
            <person name="Ward D."/>
            <person name="Feldgarden M."/>
            <person name="Gevers D."/>
            <person name="Izard J."/>
            <person name="Blanton J.M."/>
            <person name="Mathney J."/>
            <person name="Tanner A.C."/>
            <person name="Dewhirst F.E."/>
            <person name="Young S.K."/>
            <person name="Zeng Q."/>
            <person name="Gargeya S."/>
            <person name="Fitzgerald M."/>
            <person name="Haas B."/>
            <person name="Abouelleil A."/>
            <person name="Alvarado L."/>
            <person name="Arachchi H.M."/>
            <person name="Berlin A."/>
            <person name="Chapman S.B."/>
            <person name="Gearin G."/>
            <person name="Goldberg J."/>
            <person name="Griggs A."/>
            <person name="Gujja S."/>
            <person name="Hansen M."/>
            <person name="Heiman D."/>
            <person name="Howarth C."/>
            <person name="Larimer J."/>
            <person name="Lui A."/>
            <person name="MacDonald P.J.P."/>
            <person name="McCowen C."/>
            <person name="Montmayeur A."/>
            <person name="Murphy C."/>
            <person name="Neiman D."/>
            <person name="Pearson M."/>
            <person name="Priest M."/>
            <person name="Roberts A."/>
            <person name="Saif S."/>
            <person name="Shea T."/>
            <person name="Sisk P."/>
            <person name="Stolte C."/>
            <person name="Sykes S."/>
            <person name="Wortman J."/>
            <person name="Nusbaum C."/>
            <person name="Birren B."/>
        </authorList>
    </citation>
    <scope>NUCLEOTIDE SEQUENCE [LARGE SCALE GENOMIC DNA]</scope>
    <source>
        <strain evidence="8 9">OT 289</strain>
    </source>
</reference>
<evidence type="ECO:0000313" key="9">
    <source>
        <dbReference type="Proteomes" id="UP000003167"/>
    </source>
</evidence>
<dbReference type="EMBL" id="AGEK01000032">
    <property type="protein sequence ID" value="EHO68644.1"/>
    <property type="molecule type" value="Genomic_DNA"/>
</dbReference>
<dbReference type="OrthoDB" id="9770347at2"/>
<gene>
    <name evidence="8" type="ORF">HMPREF9944_01898</name>
</gene>
<dbReference type="Pfam" id="PF13440">
    <property type="entry name" value="Polysacc_synt_3"/>
    <property type="match status" value="1"/>
</dbReference>
<feature type="transmembrane region" description="Helical" evidence="7">
    <location>
        <begin position="440"/>
        <end position="457"/>
    </location>
</feature>
<dbReference type="CDD" id="cd13127">
    <property type="entry name" value="MATE_tuaB_like"/>
    <property type="match status" value="1"/>
</dbReference>
<evidence type="ECO:0000313" key="8">
    <source>
        <dbReference type="EMBL" id="EHO68644.1"/>
    </source>
</evidence>
<comment type="subcellular location">
    <subcellularLocation>
        <location evidence="1">Cell membrane</location>
        <topology evidence="1">Multi-pass membrane protein</topology>
    </subcellularLocation>
</comment>
<organism evidence="8 9">
    <name type="scientific">Segatella maculosa OT 289</name>
    <dbReference type="NCBI Taxonomy" id="999422"/>
    <lineage>
        <taxon>Bacteria</taxon>
        <taxon>Pseudomonadati</taxon>
        <taxon>Bacteroidota</taxon>
        <taxon>Bacteroidia</taxon>
        <taxon>Bacteroidales</taxon>
        <taxon>Prevotellaceae</taxon>
        <taxon>Segatella</taxon>
    </lineage>
</organism>
<evidence type="ECO:0000256" key="2">
    <source>
        <dbReference type="ARBA" id="ARBA00007430"/>
    </source>
</evidence>
<keyword evidence="4 7" id="KW-0812">Transmembrane</keyword>
<comment type="similarity">
    <text evidence="2">Belongs to the polysaccharide synthase family.</text>
</comment>
<dbReference type="PANTHER" id="PTHR30250:SF10">
    <property type="entry name" value="LIPOPOLYSACCHARIDE BIOSYNTHESIS PROTEIN WZXC"/>
    <property type="match status" value="1"/>
</dbReference>
<feature type="transmembrane region" description="Helical" evidence="7">
    <location>
        <begin position="355"/>
        <end position="377"/>
    </location>
</feature>
<feature type="transmembrane region" description="Helical" evidence="7">
    <location>
        <begin position="116"/>
        <end position="136"/>
    </location>
</feature>
<dbReference type="AlphaFoldDB" id="H1HP04"/>
<accession>H1HP04</accession>
<evidence type="ECO:0000256" key="5">
    <source>
        <dbReference type="ARBA" id="ARBA00022989"/>
    </source>
</evidence>
<proteinExistence type="inferred from homology"/>
<evidence type="ECO:0000256" key="6">
    <source>
        <dbReference type="ARBA" id="ARBA00023136"/>
    </source>
</evidence>
<dbReference type="HOGENOM" id="CLU_026911_5_2_10"/>
<evidence type="ECO:0008006" key="10">
    <source>
        <dbReference type="Google" id="ProtNLM"/>
    </source>
</evidence>
<dbReference type="PATRIC" id="fig|999422.3.peg.1995"/>
<feature type="transmembrane region" description="Helical" evidence="7">
    <location>
        <begin position="148"/>
        <end position="169"/>
    </location>
</feature>
<comment type="caution">
    <text evidence="8">The sequence shown here is derived from an EMBL/GenBank/DDBJ whole genome shotgun (WGS) entry which is preliminary data.</text>
</comment>
<sequence>MAESLKEKTAKGLFWGALNSGTTQLLNLVIGIFLGRLISPAEYGIVGVLNIFTLIAGNLQSSGFSQGLINLKSPQARDYNSVFWFNILAGFVLYVVLFASAPLIASYIRQPCLVPLSRLVFLSFVISSFGIAHGAYMTKNMMNREIAIIGAIALVCSGSIAIVLAFLGFSYWSLAWQQIVYIAVLNLGRYWFTPWHPSFHFTFEPVKRMFGFSVKVLITNIINTVSNNILTLVFGRLYPIKAVGDFTQAYKWDSMANSFVANAIGQVAQPVLASVHEERGRAVRVFRKMMRFTAFFSFPAMFGLAIVSREFILVTIGKQWVDAIPLLQMLCIGGAFVPFYTVYQNVALGNGRSDVYMRCNVMQIVLQIGIIALFYQYSINKMVMAYTLFTIAWLMVWQFAAHRIIGVRFSAVMKDVLPSLLVASGVMTATYFATCLIASPALLLVVRIVIATLLYAGTAKLLRMEMMEEVVKWVERRK</sequence>
<keyword evidence="3" id="KW-1003">Cell membrane</keyword>
<name>H1HP04_9BACT</name>
<keyword evidence="6 7" id="KW-0472">Membrane</keyword>
<keyword evidence="9" id="KW-1185">Reference proteome</keyword>
<feature type="transmembrane region" description="Helical" evidence="7">
    <location>
        <begin position="82"/>
        <end position="104"/>
    </location>
</feature>
<dbReference type="Proteomes" id="UP000003167">
    <property type="component" value="Unassembled WGS sequence"/>
</dbReference>
<feature type="transmembrane region" description="Helical" evidence="7">
    <location>
        <begin position="383"/>
        <end position="404"/>
    </location>
</feature>
<feature type="transmembrane region" description="Helical" evidence="7">
    <location>
        <begin position="12"/>
        <end position="35"/>
    </location>
</feature>
<feature type="transmembrane region" description="Helical" evidence="7">
    <location>
        <begin position="41"/>
        <end position="61"/>
    </location>
</feature>
<dbReference type="InterPro" id="IPR050833">
    <property type="entry name" value="Poly_Biosynth_Transport"/>
</dbReference>
<protein>
    <recommendedName>
        <fullName evidence="10">Polysaccharide biosynthesis protein C-terminal domain-containing protein</fullName>
    </recommendedName>
</protein>
<keyword evidence="5 7" id="KW-1133">Transmembrane helix</keyword>
<evidence type="ECO:0000256" key="1">
    <source>
        <dbReference type="ARBA" id="ARBA00004651"/>
    </source>
</evidence>
<dbReference type="GO" id="GO:0005886">
    <property type="term" value="C:plasma membrane"/>
    <property type="evidence" value="ECO:0007669"/>
    <property type="project" value="UniProtKB-SubCell"/>
</dbReference>
<evidence type="ECO:0000256" key="7">
    <source>
        <dbReference type="SAM" id="Phobius"/>
    </source>
</evidence>
<dbReference type="STRING" id="999422.HMPREF9944_01898"/>
<feature type="transmembrane region" description="Helical" evidence="7">
    <location>
        <begin position="416"/>
        <end position="434"/>
    </location>
</feature>